<evidence type="ECO:0000256" key="1">
    <source>
        <dbReference type="ARBA" id="ARBA00001936"/>
    </source>
</evidence>
<keyword evidence="4" id="KW-0479">Metal-binding</keyword>
<sequence>MEFKKAEPTFCLGNTYPVPMSLFANNRERLCEVLRKEKDLPKHAIILLQGGEQEQQHSSDRDILFRQESYFQWCFGVTEADCYAAIEVDSGKATLFIPKLPKSYQVWMGTIFPPSHFKEKYAVDDVQFTEDIGEILKKMKAGTLLTLRGLNTDSGHYTREAAFDGISDFNVNNTILHPLISECRVIKTEQELQVLRYVNRVSSEAHKEVMKRIRPGWMEYQAESLFQHHCHTHGGCRHLSYTCIGATGEHCAILHYGHAGAPNDRQIKDGDMCLFDMGGEYYCYASDITCSYPVNGKFTADQKAIYNAVLKSNRAVQKALKPGVSWADMHRLANRVQLEELKRIGIISGDIDNMLKVHLGALFFPHGLGHFMGHDVHDVGGYPEDGPPRSTEPGLRSLRTARTMQEGMVLTIEPGIYFNWPVIEEALNNPDLARFIDADAIQRFRHFGGVRIEDDVAITADGMEMLTCVPREVEEIEALMAEGRSQGEPSDVAGSLLPIVKD</sequence>
<dbReference type="PANTHER" id="PTHR48480">
    <property type="match status" value="1"/>
</dbReference>
<comment type="catalytic activity">
    <reaction evidence="15">
        <text>Xaa-L-Pro dipeptide + H2O = an L-alpha-amino acid + L-proline</text>
        <dbReference type="Rhea" id="RHEA:76407"/>
        <dbReference type="ChEBI" id="CHEBI:15377"/>
        <dbReference type="ChEBI" id="CHEBI:59869"/>
        <dbReference type="ChEBI" id="CHEBI:60039"/>
        <dbReference type="ChEBI" id="CHEBI:195196"/>
        <dbReference type="EC" id="3.4.13.9"/>
    </reaction>
</comment>
<reference evidence="18 19" key="1">
    <citation type="submission" date="2024-02" db="EMBL/GenBank/DDBJ databases">
        <authorList>
            <person name="Daric V."/>
            <person name="Darras S."/>
        </authorList>
    </citation>
    <scope>NUCLEOTIDE SEQUENCE [LARGE SCALE GENOMIC DNA]</scope>
</reference>
<evidence type="ECO:0000256" key="13">
    <source>
        <dbReference type="ARBA" id="ARBA00044284"/>
    </source>
</evidence>
<protein>
    <recommendedName>
        <fullName evidence="11">Xaa-Pro dipeptidase</fullName>
        <ecNumber evidence="10">3.4.13.9</ecNumber>
    </recommendedName>
    <alternativeName>
        <fullName evidence="14">Imidodipeptidase</fullName>
    </alternativeName>
    <alternativeName>
        <fullName evidence="12">Peptidase D</fullName>
    </alternativeName>
    <alternativeName>
        <fullName evidence="13">Proline dipeptidase</fullName>
    </alternativeName>
</protein>
<dbReference type="Pfam" id="PF00557">
    <property type="entry name" value="Peptidase_M24"/>
    <property type="match status" value="1"/>
</dbReference>
<comment type="caution">
    <text evidence="18">The sequence shown here is derived from an EMBL/GenBank/DDBJ whole genome shotgun (WGS) entry which is preliminary data.</text>
</comment>
<feature type="domain" description="Aminopeptidase P N-terminal" evidence="17">
    <location>
        <begin position="18"/>
        <end position="155"/>
    </location>
</feature>
<evidence type="ECO:0000256" key="6">
    <source>
        <dbReference type="ARBA" id="ARBA00022997"/>
    </source>
</evidence>
<dbReference type="CDD" id="cd01087">
    <property type="entry name" value="Prolidase"/>
    <property type="match status" value="1"/>
</dbReference>
<dbReference type="Pfam" id="PF05195">
    <property type="entry name" value="AMP_N"/>
    <property type="match status" value="1"/>
</dbReference>
<dbReference type="SMART" id="SM01011">
    <property type="entry name" value="AMP_N"/>
    <property type="match status" value="1"/>
</dbReference>
<dbReference type="Gene3D" id="3.40.350.10">
    <property type="entry name" value="Creatinase/prolidase N-terminal domain"/>
    <property type="match status" value="1"/>
</dbReference>
<dbReference type="InterPro" id="IPR029149">
    <property type="entry name" value="Creatin/AminoP/Spt16_N"/>
</dbReference>
<evidence type="ECO:0000259" key="17">
    <source>
        <dbReference type="SMART" id="SM01011"/>
    </source>
</evidence>
<keyword evidence="8" id="KW-0464">Manganese</keyword>
<gene>
    <name evidence="18" type="ORF">CVLEPA_LOCUS29176</name>
</gene>
<evidence type="ECO:0000256" key="9">
    <source>
        <dbReference type="ARBA" id="ARBA00043990"/>
    </source>
</evidence>
<dbReference type="InterPro" id="IPR036005">
    <property type="entry name" value="Creatinase/aminopeptidase-like"/>
</dbReference>
<proteinExistence type="inferred from homology"/>
<evidence type="ECO:0000256" key="14">
    <source>
        <dbReference type="ARBA" id="ARBA00044351"/>
    </source>
</evidence>
<keyword evidence="7" id="KW-0482">Metalloprotease</keyword>
<dbReference type="InterPro" id="IPR052433">
    <property type="entry name" value="X-Pro_dipept-like"/>
</dbReference>
<comment type="cofactor">
    <cofactor evidence="1">
        <name>Mn(2+)</name>
        <dbReference type="ChEBI" id="CHEBI:29035"/>
    </cofactor>
</comment>
<feature type="region of interest" description="Disordered" evidence="16">
    <location>
        <begin position="483"/>
        <end position="502"/>
    </location>
</feature>
<keyword evidence="5" id="KW-0378">Hydrolase</keyword>
<dbReference type="EC" id="3.4.13.9" evidence="10"/>
<evidence type="ECO:0000256" key="12">
    <source>
        <dbReference type="ARBA" id="ARBA00044252"/>
    </source>
</evidence>
<keyword evidence="6" id="KW-0224">Dipeptidase</keyword>
<evidence type="ECO:0000256" key="15">
    <source>
        <dbReference type="ARBA" id="ARBA00048994"/>
    </source>
</evidence>
<keyword evidence="3" id="KW-0645">Protease</keyword>
<dbReference type="EMBL" id="CAWYQH010000152">
    <property type="protein sequence ID" value="CAK8695979.1"/>
    <property type="molecule type" value="Genomic_DNA"/>
</dbReference>
<evidence type="ECO:0000256" key="7">
    <source>
        <dbReference type="ARBA" id="ARBA00023049"/>
    </source>
</evidence>
<keyword evidence="19" id="KW-1185">Reference proteome</keyword>
<evidence type="ECO:0000256" key="2">
    <source>
        <dbReference type="ARBA" id="ARBA00011738"/>
    </source>
</evidence>
<evidence type="ECO:0000256" key="4">
    <source>
        <dbReference type="ARBA" id="ARBA00022723"/>
    </source>
</evidence>
<evidence type="ECO:0000313" key="19">
    <source>
        <dbReference type="Proteomes" id="UP001642483"/>
    </source>
</evidence>
<comment type="similarity">
    <text evidence="9">Belongs to the peptidase M24B family. Eukaryotic-type prolidase subfamily.</text>
</comment>
<evidence type="ECO:0000313" key="18">
    <source>
        <dbReference type="EMBL" id="CAK8695979.1"/>
    </source>
</evidence>
<dbReference type="InterPro" id="IPR007865">
    <property type="entry name" value="Aminopep_P_N"/>
</dbReference>
<evidence type="ECO:0000256" key="11">
    <source>
        <dbReference type="ARBA" id="ARBA00044141"/>
    </source>
</evidence>
<evidence type="ECO:0000256" key="10">
    <source>
        <dbReference type="ARBA" id="ARBA00044051"/>
    </source>
</evidence>
<comment type="subunit">
    <text evidence="2">Homodimer.</text>
</comment>
<dbReference type="Proteomes" id="UP001642483">
    <property type="component" value="Unassembled WGS sequence"/>
</dbReference>
<name>A0ABP0GW72_CLALP</name>
<dbReference type="PANTHER" id="PTHR48480:SF2">
    <property type="entry name" value="PEPTIDASE D"/>
    <property type="match status" value="1"/>
</dbReference>
<accession>A0ABP0GW72</accession>
<dbReference type="Gene3D" id="3.90.230.10">
    <property type="entry name" value="Creatinase/methionine aminopeptidase superfamily"/>
    <property type="match status" value="1"/>
</dbReference>
<organism evidence="18 19">
    <name type="scientific">Clavelina lepadiformis</name>
    <name type="common">Light-bulb sea squirt</name>
    <name type="synonym">Ascidia lepadiformis</name>
    <dbReference type="NCBI Taxonomy" id="159417"/>
    <lineage>
        <taxon>Eukaryota</taxon>
        <taxon>Metazoa</taxon>
        <taxon>Chordata</taxon>
        <taxon>Tunicata</taxon>
        <taxon>Ascidiacea</taxon>
        <taxon>Aplousobranchia</taxon>
        <taxon>Clavelinidae</taxon>
        <taxon>Clavelina</taxon>
    </lineage>
</organism>
<dbReference type="SUPFAM" id="SSF55920">
    <property type="entry name" value="Creatinase/aminopeptidase"/>
    <property type="match status" value="1"/>
</dbReference>
<evidence type="ECO:0000256" key="16">
    <source>
        <dbReference type="SAM" id="MobiDB-lite"/>
    </source>
</evidence>
<dbReference type="InterPro" id="IPR000994">
    <property type="entry name" value="Pept_M24"/>
</dbReference>
<evidence type="ECO:0000256" key="8">
    <source>
        <dbReference type="ARBA" id="ARBA00023211"/>
    </source>
</evidence>
<dbReference type="SUPFAM" id="SSF53092">
    <property type="entry name" value="Creatinase/prolidase N-terminal domain"/>
    <property type="match status" value="1"/>
</dbReference>
<evidence type="ECO:0000256" key="5">
    <source>
        <dbReference type="ARBA" id="ARBA00022801"/>
    </source>
</evidence>
<evidence type="ECO:0000256" key="3">
    <source>
        <dbReference type="ARBA" id="ARBA00022670"/>
    </source>
</evidence>